<dbReference type="STRING" id="279824.SAMN03080617_00267"/>
<dbReference type="PANTHER" id="PTHR43788">
    <property type="entry name" value="DNA2/NAM7 HELICASE FAMILY MEMBER"/>
    <property type="match status" value="1"/>
</dbReference>
<dbReference type="Pfam" id="PF13604">
    <property type="entry name" value="AAA_30"/>
    <property type="match status" value="1"/>
</dbReference>
<dbReference type="InterPro" id="IPR003593">
    <property type="entry name" value="AAA+_ATPase"/>
</dbReference>
<dbReference type="SUPFAM" id="SSF55464">
    <property type="entry name" value="Origin of replication-binding domain, RBD-like"/>
    <property type="match status" value="1"/>
</dbReference>
<dbReference type="Pfam" id="PF13538">
    <property type="entry name" value="UvrD_C_2"/>
    <property type="match status" value="1"/>
</dbReference>
<protein>
    <submittedName>
        <fullName evidence="3">Conjugative relaxase domain-containing protein, TrwC/TraI family</fullName>
    </submittedName>
</protein>
<feature type="region of interest" description="Disordered" evidence="1">
    <location>
        <begin position="877"/>
        <end position="919"/>
    </location>
</feature>
<dbReference type="CDD" id="cd18809">
    <property type="entry name" value="SF1_C_RecD"/>
    <property type="match status" value="1"/>
</dbReference>
<dbReference type="Pfam" id="PF08751">
    <property type="entry name" value="TrwC"/>
    <property type="match status" value="1"/>
</dbReference>
<gene>
    <name evidence="3" type="ORF">SAMN03080617_00267</name>
</gene>
<dbReference type="Gene3D" id="3.40.50.300">
    <property type="entry name" value="P-loop containing nucleotide triphosphate hydrolases"/>
    <property type="match status" value="2"/>
</dbReference>
<dbReference type="InterPro" id="IPR014862">
    <property type="entry name" value="TrwC"/>
</dbReference>
<dbReference type="InterPro" id="IPR027785">
    <property type="entry name" value="UvrD-like_helicase_C"/>
</dbReference>
<evidence type="ECO:0000259" key="2">
    <source>
        <dbReference type="SMART" id="SM00382"/>
    </source>
</evidence>
<dbReference type="NCBIfam" id="NF041492">
    <property type="entry name" value="MobF"/>
    <property type="match status" value="1"/>
</dbReference>
<name>A0A1G5V3Q3_9BACT</name>
<dbReference type="Gene3D" id="2.30.30.940">
    <property type="match status" value="1"/>
</dbReference>
<accession>A0A1G5V3Q3</accession>
<evidence type="ECO:0000256" key="1">
    <source>
        <dbReference type="SAM" id="MobiDB-lite"/>
    </source>
</evidence>
<dbReference type="SMART" id="SM00382">
    <property type="entry name" value="AAA"/>
    <property type="match status" value="1"/>
</dbReference>
<proteinExistence type="predicted"/>
<dbReference type="CDD" id="cd17933">
    <property type="entry name" value="DEXSc_RecD-like"/>
    <property type="match status" value="1"/>
</dbReference>
<evidence type="ECO:0000313" key="3">
    <source>
        <dbReference type="EMBL" id="SDA39635.1"/>
    </source>
</evidence>
<dbReference type="InterPro" id="IPR050534">
    <property type="entry name" value="Coronavir_polyprotein_1ab"/>
</dbReference>
<keyword evidence="4" id="KW-1185">Reference proteome</keyword>
<organism evidence="3 4">
    <name type="scientific">Algoriphagus alkaliphilus</name>
    <dbReference type="NCBI Taxonomy" id="279824"/>
    <lineage>
        <taxon>Bacteria</taxon>
        <taxon>Pseudomonadati</taxon>
        <taxon>Bacteroidota</taxon>
        <taxon>Cytophagia</taxon>
        <taxon>Cytophagales</taxon>
        <taxon>Cyclobacteriaceae</taxon>
        <taxon>Algoriphagus</taxon>
    </lineage>
</organism>
<dbReference type="SUPFAM" id="SSF52540">
    <property type="entry name" value="P-loop containing nucleoside triphosphate hydrolases"/>
    <property type="match status" value="2"/>
</dbReference>
<sequence length="919" mass="104397">MIRMILSSSSEAAKSYFSESLAKADYYINDQELKGSFHGKLANRLGLSQEASKDQFFALCENKNPITQDPLTMRTYENRRIGYDINFHCPKSVSIIHAFSKDSHVMDIFQSSVRETMTEIEKSSSTRVRKFGKMDDRQTGELVWTEFIHQTARPTENHAPDPHLHAHCFVFNATWDHVEKEYKAGQFGDIKRDMPFYQARFHKVLSDKLIDAGYEIRRTKSSFEIVGVPQHAIDQFSKRTNEIGQIAQEKGITDAKELDKLGAMTRGKKASGMSMAELRDNWRTQIKESEMASEPGMEINPQIRHTDPDKLKEKEHRLTAEISVNHAINHGFERASVMPTSRILAESYRHAIGDNRTTIEDINTTLQEKKSLIHLKEAGRDMITTHFVIEEEREMVYLAKEGLGNSSPLYTSPPEIKGLKGKQKAAVEDILTNTNRVSIIRGVAGSGKTFLLKEAVNKIEAKGKQVTLIAPTAQASRGVLREDGFQKAETVAKFLNDPKMKQEIKNQVLWVDEAGLLGTKDMVSLLRVTREQNARLVLMGDTRQHASVLRGDALRILNTVGGIETSEVSQIKRQENVYYREAVQDLANGAIRSGFNRLDQLGFIKEIDPLKPNKALVNDYVQAIKNKRSALVISPTHAQGEKVTTDIRKELQRKKLIAKREKKLTRLENTNLTESQKKDHRNFRKGQFVQFSQNIDQFRKGTLWSVEETKDGIPFLKNHSGEKAAVPYQKADYFDLFDSKPIFLSKGDQVVITKNAQDQFKHRMNNGDFLKVDQITRDNKLVLINPKSQQKYTVNKDFGHIKHGYVVTSHASQGKTVDEVFISQPASTFPATDAKQFYVSASRGRKAAHIYTDDKEELLEHASTMGDRKSALELAKENGISEDHAIERSAEKIKDKSQTPERNSQKEKQLDDLFYEPER</sequence>
<dbReference type="AlphaFoldDB" id="A0A1G5V3Q3"/>
<dbReference type="OrthoDB" id="1826980at2"/>
<reference evidence="4" key="1">
    <citation type="submission" date="2016-10" db="EMBL/GenBank/DDBJ databases">
        <authorList>
            <person name="Varghese N."/>
            <person name="Submissions S."/>
        </authorList>
    </citation>
    <scope>NUCLEOTIDE SEQUENCE [LARGE SCALE GENOMIC DNA]</scope>
    <source>
        <strain evidence="4">DSM 22703</strain>
    </source>
</reference>
<dbReference type="InterPro" id="IPR027417">
    <property type="entry name" value="P-loop_NTPase"/>
</dbReference>
<dbReference type="Proteomes" id="UP000198756">
    <property type="component" value="Unassembled WGS sequence"/>
</dbReference>
<evidence type="ECO:0000313" key="4">
    <source>
        <dbReference type="Proteomes" id="UP000198756"/>
    </source>
</evidence>
<dbReference type="EMBL" id="FMXE01000002">
    <property type="protein sequence ID" value="SDA39635.1"/>
    <property type="molecule type" value="Genomic_DNA"/>
</dbReference>
<dbReference type="RefSeq" id="WP_092728141.1">
    <property type="nucleotide sequence ID" value="NZ_FMXE01000002.1"/>
</dbReference>
<feature type="domain" description="AAA+ ATPase" evidence="2">
    <location>
        <begin position="434"/>
        <end position="561"/>
    </location>
</feature>